<dbReference type="EMBL" id="PJQY01002722">
    <property type="protein sequence ID" value="PQM43106.1"/>
    <property type="molecule type" value="Genomic_DNA"/>
</dbReference>
<evidence type="ECO:0000256" key="7">
    <source>
        <dbReference type="SAM" id="MobiDB-lite"/>
    </source>
</evidence>
<dbReference type="FunFam" id="3.30.40.10:FF:000114">
    <property type="entry name" value="RING-type E3 ubiquitin transferase"/>
    <property type="match status" value="1"/>
</dbReference>
<dbReference type="UniPathway" id="UPA00143"/>
<name>A0A314V1J1_PRUYE</name>
<keyword evidence="5" id="KW-0677">Repeat</keyword>
<keyword evidence="10" id="KW-1185">Reference proteome</keyword>
<accession>A0A314V1J1</accession>
<reference evidence="9 10" key="1">
    <citation type="submission" date="2018-02" db="EMBL/GenBank/DDBJ databases">
        <title>Draft genome of wild Prunus yedoensis var. nudiflora.</title>
        <authorList>
            <person name="Baek S."/>
            <person name="Kim J.-H."/>
            <person name="Choi K."/>
            <person name="Kim G.-B."/>
            <person name="Cho A."/>
            <person name="Jang H."/>
            <person name="Shin C.-H."/>
            <person name="Yu H.-J."/>
            <person name="Mun J.-H."/>
        </authorList>
    </citation>
    <scope>NUCLEOTIDE SEQUENCE [LARGE SCALE GENOMIC DNA]</scope>
    <source>
        <strain evidence="10">cv. Jeju island</strain>
        <tissue evidence="9">Leaf</tissue>
    </source>
</reference>
<feature type="domain" description="U-box" evidence="8">
    <location>
        <begin position="284"/>
        <end position="358"/>
    </location>
</feature>
<proteinExistence type="predicted"/>
<dbReference type="Proteomes" id="UP000250321">
    <property type="component" value="Unassembled WGS sequence"/>
</dbReference>
<dbReference type="GO" id="GO:0061630">
    <property type="term" value="F:ubiquitin protein ligase activity"/>
    <property type="evidence" value="ECO:0007669"/>
    <property type="project" value="UniProtKB-EC"/>
</dbReference>
<dbReference type="Pfam" id="PF04564">
    <property type="entry name" value="U-box"/>
    <property type="match status" value="1"/>
</dbReference>
<sequence length="749" mass="82377">MDLTEVEESLFAASDAKLHGELCKELSAIYCRVMSIFPSLEAARPRSKSGIQALCSLHVALEKAKNVLQHCSECSKLYLAITGDSVLLKFEKARCALMDSLRRVEDIVPQSIGCQIEEIVSELEGTVFSLDPSEKQVGDEIIALLQQGRKFDNCNDNNELESFHQAAIKLGITSSRAALTERRALKKLIQRARAEEDKRKESIVAYLLHLMRKYSKLFRSEISDDNDSQGSAPCSPTIQGSIEDAAPGGNGHAFDRQLSKLGSFNFKSSFNSKPNNRRSGQMPLPPEELRCPISLQLMYDPVIIASGQTYERICIEKWFSDGHNTCPKTQQKLSHLSLTPNYCVKGLIASWCEQNGISVPDGPPESLDLNYWRLALSESESTNSKSMGSVGSCKLKGVKVVPLEESGTIDEAVGNEEKTCLRWRKSLSLMLLKVIRDDEEARMYMGANGFVEALLRFLKSAVREANVLAQESGAMALFNLAVNNNRNKETMLASGVISLLEEMISNPSSHGPATALYLNLSCLEEAKHIVGTSPAVPFLTQLLQANIEIQCKLDALHALYNLSGIPSNIPNLLSAGIISGLQTLLANSGDLTWTEKCTAVLINLASSSSARDEMISNSGLISALATILEADEPIEQEQAVSCLFLLCNGNDKCSQMVLKEGVIPALVSISVNGTSRGKEKAQKLLMLFREQRQRDQPPAEAEVHLSVENSDKPMSVPESKPLCKSVSRRKMSKPFRFLWKSKSYSVYQC</sequence>
<comment type="catalytic activity">
    <reaction evidence="1">
        <text>S-ubiquitinyl-[E2 ubiquitin-conjugating enzyme]-L-cysteine + [acceptor protein]-L-lysine = [E2 ubiquitin-conjugating enzyme]-L-cysteine + N(6)-ubiquitinyl-[acceptor protein]-L-lysine.</text>
        <dbReference type="EC" id="2.3.2.27"/>
    </reaction>
</comment>
<dbReference type="PROSITE" id="PS51698">
    <property type="entry name" value="U_BOX"/>
    <property type="match status" value="1"/>
</dbReference>
<keyword evidence="4" id="KW-0808">Transferase</keyword>
<evidence type="ECO:0000256" key="6">
    <source>
        <dbReference type="ARBA" id="ARBA00022786"/>
    </source>
</evidence>
<dbReference type="Gene3D" id="3.30.40.10">
    <property type="entry name" value="Zinc/RING finger domain, C3HC4 (zinc finger)"/>
    <property type="match status" value="1"/>
</dbReference>
<feature type="compositionally biased region" description="Polar residues" evidence="7">
    <location>
        <begin position="228"/>
        <end position="240"/>
    </location>
</feature>
<organism evidence="9 10">
    <name type="scientific">Prunus yedoensis var. nudiflora</name>
    <dbReference type="NCBI Taxonomy" id="2094558"/>
    <lineage>
        <taxon>Eukaryota</taxon>
        <taxon>Viridiplantae</taxon>
        <taxon>Streptophyta</taxon>
        <taxon>Embryophyta</taxon>
        <taxon>Tracheophyta</taxon>
        <taxon>Spermatophyta</taxon>
        <taxon>Magnoliopsida</taxon>
        <taxon>eudicotyledons</taxon>
        <taxon>Gunneridae</taxon>
        <taxon>Pentapetalae</taxon>
        <taxon>rosids</taxon>
        <taxon>fabids</taxon>
        <taxon>Rosales</taxon>
        <taxon>Rosaceae</taxon>
        <taxon>Amygdaloideae</taxon>
        <taxon>Amygdaleae</taxon>
        <taxon>Prunus</taxon>
    </lineage>
</organism>
<dbReference type="PANTHER" id="PTHR23315:SF284">
    <property type="entry name" value="U-BOX DOMAIN-CONTAINING PROTEIN 7"/>
    <property type="match status" value="1"/>
</dbReference>
<dbReference type="Gene3D" id="1.25.10.10">
    <property type="entry name" value="Leucine-rich Repeat Variant"/>
    <property type="match status" value="1"/>
</dbReference>
<evidence type="ECO:0000313" key="10">
    <source>
        <dbReference type="Proteomes" id="UP000250321"/>
    </source>
</evidence>
<dbReference type="SMART" id="SM00185">
    <property type="entry name" value="ARM"/>
    <property type="match status" value="4"/>
</dbReference>
<dbReference type="InterPro" id="IPR000225">
    <property type="entry name" value="Armadillo"/>
</dbReference>
<dbReference type="InterPro" id="IPR058678">
    <property type="entry name" value="ARM_PUB"/>
</dbReference>
<evidence type="ECO:0000256" key="5">
    <source>
        <dbReference type="ARBA" id="ARBA00022737"/>
    </source>
</evidence>
<dbReference type="InterPro" id="IPR045210">
    <property type="entry name" value="RING-Ubox_PUB"/>
</dbReference>
<dbReference type="SMART" id="SM00504">
    <property type="entry name" value="Ubox"/>
    <property type="match status" value="1"/>
</dbReference>
<dbReference type="STRING" id="2094558.A0A314V1J1"/>
<comment type="pathway">
    <text evidence="2">Protein modification; protein ubiquitination.</text>
</comment>
<dbReference type="InterPro" id="IPR016024">
    <property type="entry name" value="ARM-type_fold"/>
</dbReference>
<dbReference type="SUPFAM" id="SSF48371">
    <property type="entry name" value="ARM repeat"/>
    <property type="match status" value="1"/>
</dbReference>
<dbReference type="OrthoDB" id="6105938at2759"/>
<dbReference type="PANTHER" id="PTHR23315">
    <property type="entry name" value="U BOX DOMAIN-CONTAINING"/>
    <property type="match status" value="1"/>
</dbReference>
<dbReference type="SUPFAM" id="SSF57850">
    <property type="entry name" value="RING/U-box"/>
    <property type="match status" value="1"/>
</dbReference>
<dbReference type="AlphaFoldDB" id="A0A314V1J1"/>
<keyword evidence="6" id="KW-0833">Ubl conjugation pathway</keyword>
<feature type="region of interest" description="Disordered" evidence="7">
    <location>
        <begin position="222"/>
        <end position="249"/>
    </location>
</feature>
<evidence type="ECO:0000256" key="2">
    <source>
        <dbReference type="ARBA" id="ARBA00004906"/>
    </source>
</evidence>
<dbReference type="InterPro" id="IPR003613">
    <property type="entry name" value="Ubox_domain"/>
</dbReference>
<dbReference type="Pfam" id="PF25598">
    <property type="entry name" value="ARM_PUB"/>
    <property type="match status" value="1"/>
</dbReference>
<comment type="caution">
    <text evidence="9">The sequence shown here is derived from an EMBL/GenBank/DDBJ whole genome shotgun (WGS) entry which is preliminary data.</text>
</comment>
<evidence type="ECO:0000256" key="4">
    <source>
        <dbReference type="ARBA" id="ARBA00022679"/>
    </source>
</evidence>
<evidence type="ECO:0000256" key="1">
    <source>
        <dbReference type="ARBA" id="ARBA00000900"/>
    </source>
</evidence>
<dbReference type="CDD" id="cd16664">
    <property type="entry name" value="RING-Ubox_PUB"/>
    <property type="match status" value="1"/>
</dbReference>
<protein>
    <recommendedName>
        <fullName evidence="3">RING-type E3 ubiquitin transferase</fullName>
        <ecNumber evidence="3">2.3.2.27</ecNumber>
    </recommendedName>
</protein>
<evidence type="ECO:0000256" key="3">
    <source>
        <dbReference type="ARBA" id="ARBA00012483"/>
    </source>
</evidence>
<dbReference type="GO" id="GO:0016567">
    <property type="term" value="P:protein ubiquitination"/>
    <property type="evidence" value="ECO:0007669"/>
    <property type="project" value="UniProtKB-UniPathway"/>
</dbReference>
<dbReference type="InterPro" id="IPR013083">
    <property type="entry name" value="Znf_RING/FYVE/PHD"/>
</dbReference>
<dbReference type="EC" id="2.3.2.27" evidence="3"/>
<gene>
    <name evidence="9" type="ORF">Pyn_32064</name>
</gene>
<dbReference type="InterPro" id="IPR011989">
    <property type="entry name" value="ARM-like"/>
</dbReference>
<evidence type="ECO:0000313" key="9">
    <source>
        <dbReference type="EMBL" id="PQM43106.1"/>
    </source>
</evidence>
<evidence type="ECO:0000259" key="8">
    <source>
        <dbReference type="PROSITE" id="PS51698"/>
    </source>
</evidence>